<evidence type="ECO:0000313" key="3">
    <source>
        <dbReference type="EMBL" id="KAL2061339.1"/>
    </source>
</evidence>
<dbReference type="SUPFAM" id="SSF53474">
    <property type="entry name" value="alpha/beta-Hydrolases"/>
    <property type="match status" value="1"/>
</dbReference>
<gene>
    <name evidence="3" type="ORF">VTL71DRAFT_7612</name>
</gene>
<accession>A0ABR4BW97</accession>
<dbReference type="Proteomes" id="UP001595075">
    <property type="component" value="Unassembled WGS sequence"/>
</dbReference>
<sequence length="554" mass="62845">MIGTSRTEYIFIKFCIIGLHYLAPICLAYCALVAALYGFKTAFTSPVPLLIESVAVAESLFFLCVYLPYRYHLQSEAIHPPAPTRDERRELFAQCNDNIADPEAYLRKWFLGAELKDIKRENVKEFLLWAFFNRGGAPGDDDEELEEYVDAMEDLVGKPIEKGRGKAVCLRLTLDRVDMLHRSLVWYFCVGFVDFLTYMKLLSHGFHFHRTALSKFFTLFPFRPQTILTKYRSPAKYTTYWHRPHTSKTKLPVVFIHGIGIGLYPYTNFLNELNSAAGLESSDPNEQVGIIAIEVMPVSFRITHSALSRSEMCSEIAQILTKHLLPGQKCVLVTHSYGSVLTTHLLKDAVTSSLIGPVVLIDPVSILLHLPDVAYNFTRRQPKRANEHQLYYFASMDMGVSHTLSRHFFWNENVLWKKDVEGRKVTVSLGGRDLIVNTEAVGRYLSEEEKIEKSPPKSAGGNTGVLVDFEGRNDSNRSSASLSGEEGTDAERRSEAESEDTDLEDEDEEWKARPWKGTGIDVLWFEDLDHAQVFDKSATRRRVIDVITKYSNGG</sequence>
<feature type="compositionally biased region" description="Basic and acidic residues" evidence="1">
    <location>
        <begin position="446"/>
        <end position="455"/>
    </location>
</feature>
<organism evidence="3 4">
    <name type="scientific">Oculimacula yallundae</name>
    <dbReference type="NCBI Taxonomy" id="86028"/>
    <lineage>
        <taxon>Eukaryota</taxon>
        <taxon>Fungi</taxon>
        <taxon>Dikarya</taxon>
        <taxon>Ascomycota</taxon>
        <taxon>Pezizomycotina</taxon>
        <taxon>Leotiomycetes</taxon>
        <taxon>Helotiales</taxon>
        <taxon>Ploettnerulaceae</taxon>
        <taxon>Oculimacula</taxon>
    </lineage>
</organism>
<protein>
    <recommendedName>
        <fullName evidence="5">AB hydrolase-1 domain-containing protein</fullName>
    </recommendedName>
</protein>
<evidence type="ECO:0000256" key="1">
    <source>
        <dbReference type="SAM" id="MobiDB-lite"/>
    </source>
</evidence>
<feature type="region of interest" description="Disordered" evidence="1">
    <location>
        <begin position="446"/>
        <end position="512"/>
    </location>
</feature>
<keyword evidence="2" id="KW-0812">Transmembrane</keyword>
<reference evidence="3 4" key="1">
    <citation type="journal article" date="2024" name="Commun. Biol.">
        <title>Comparative genomic analysis of thermophilic fungi reveals convergent evolutionary adaptations and gene losses.</title>
        <authorList>
            <person name="Steindorff A.S."/>
            <person name="Aguilar-Pontes M.V."/>
            <person name="Robinson A.J."/>
            <person name="Andreopoulos B."/>
            <person name="LaButti K."/>
            <person name="Kuo A."/>
            <person name="Mondo S."/>
            <person name="Riley R."/>
            <person name="Otillar R."/>
            <person name="Haridas S."/>
            <person name="Lipzen A."/>
            <person name="Grimwood J."/>
            <person name="Schmutz J."/>
            <person name="Clum A."/>
            <person name="Reid I.D."/>
            <person name="Moisan M.C."/>
            <person name="Butler G."/>
            <person name="Nguyen T.T.M."/>
            <person name="Dewar K."/>
            <person name="Conant G."/>
            <person name="Drula E."/>
            <person name="Henrissat B."/>
            <person name="Hansel C."/>
            <person name="Singer S."/>
            <person name="Hutchinson M.I."/>
            <person name="de Vries R.P."/>
            <person name="Natvig D.O."/>
            <person name="Powell A.J."/>
            <person name="Tsang A."/>
            <person name="Grigoriev I.V."/>
        </authorList>
    </citation>
    <scope>NUCLEOTIDE SEQUENCE [LARGE SCALE GENOMIC DNA]</scope>
    <source>
        <strain evidence="3 4">CBS 494.80</strain>
    </source>
</reference>
<dbReference type="PANTHER" id="PTHR37471:SF1">
    <property type="entry name" value="AB HYDROLASE-1 DOMAIN-CONTAINING PROTEIN"/>
    <property type="match status" value="1"/>
</dbReference>
<dbReference type="PANTHER" id="PTHR37471">
    <property type="entry name" value="UNNAMED PRODUCT"/>
    <property type="match status" value="1"/>
</dbReference>
<evidence type="ECO:0008006" key="5">
    <source>
        <dbReference type="Google" id="ProtNLM"/>
    </source>
</evidence>
<name>A0ABR4BW97_9HELO</name>
<dbReference type="Gene3D" id="3.40.50.1820">
    <property type="entry name" value="alpha/beta hydrolase"/>
    <property type="match status" value="1"/>
</dbReference>
<proteinExistence type="predicted"/>
<evidence type="ECO:0000256" key="2">
    <source>
        <dbReference type="SAM" id="Phobius"/>
    </source>
</evidence>
<evidence type="ECO:0000313" key="4">
    <source>
        <dbReference type="Proteomes" id="UP001595075"/>
    </source>
</evidence>
<feature type="transmembrane region" description="Helical" evidence="2">
    <location>
        <begin position="12"/>
        <end position="37"/>
    </location>
</feature>
<keyword evidence="2" id="KW-0472">Membrane</keyword>
<keyword evidence="4" id="KW-1185">Reference proteome</keyword>
<feature type="transmembrane region" description="Helical" evidence="2">
    <location>
        <begin position="49"/>
        <end position="69"/>
    </location>
</feature>
<feature type="compositionally biased region" description="Acidic residues" evidence="1">
    <location>
        <begin position="497"/>
        <end position="509"/>
    </location>
</feature>
<dbReference type="EMBL" id="JAZHXI010000019">
    <property type="protein sequence ID" value="KAL2061339.1"/>
    <property type="molecule type" value="Genomic_DNA"/>
</dbReference>
<dbReference type="InterPro" id="IPR029058">
    <property type="entry name" value="AB_hydrolase_fold"/>
</dbReference>
<keyword evidence="2" id="KW-1133">Transmembrane helix</keyword>
<feature type="transmembrane region" description="Helical" evidence="2">
    <location>
        <begin position="184"/>
        <end position="202"/>
    </location>
</feature>
<comment type="caution">
    <text evidence="3">The sequence shown here is derived from an EMBL/GenBank/DDBJ whole genome shotgun (WGS) entry which is preliminary data.</text>
</comment>